<keyword evidence="5 6" id="KW-0472">Membrane</keyword>
<name>A0A923L638_9BACI</name>
<evidence type="ECO:0000259" key="7">
    <source>
        <dbReference type="Pfam" id="PF05140"/>
    </source>
</evidence>
<dbReference type="GO" id="GO:0016020">
    <property type="term" value="C:membrane"/>
    <property type="evidence" value="ECO:0007669"/>
    <property type="project" value="UniProtKB-SubCell"/>
</dbReference>
<organism evidence="8 9">
    <name type="scientific">Ornithinibacillus hominis</name>
    <dbReference type="NCBI Taxonomy" id="2763055"/>
    <lineage>
        <taxon>Bacteria</taxon>
        <taxon>Bacillati</taxon>
        <taxon>Bacillota</taxon>
        <taxon>Bacilli</taxon>
        <taxon>Bacillales</taxon>
        <taxon>Bacillaceae</taxon>
        <taxon>Ornithinibacillus</taxon>
    </lineage>
</organism>
<dbReference type="RefSeq" id="WP_186869817.1">
    <property type="nucleotide sequence ID" value="NZ_JACOOL010000006.1"/>
</dbReference>
<feature type="domain" description="ResB-like" evidence="7">
    <location>
        <begin position="70"/>
        <end position="554"/>
    </location>
</feature>
<dbReference type="InterPro" id="IPR007816">
    <property type="entry name" value="ResB-like_domain"/>
</dbReference>
<keyword evidence="9" id="KW-1185">Reference proteome</keyword>
<evidence type="ECO:0000256" key="3">
    <source>
        <dbReference type="ARBA" id="ARBA00022748"/>
    </source>
</evidence>
<dbReference type="Pfam" id="PF05140">
    <property type="entry name" value="ResB"/>
    <property type="match status" value="1"/>
</dbReference>
<accession>A0A923L638</accession>
<dbReference type="PANTHER" id="PTHR31566">
    <property type="entry name" value="CYTOCHROME C BIOGENESIS PROTEIN CCS1, CHLOROPLASTIC"/>
    <property type="match status" value="1"/>
</dbReference>
<evidence type="ECO:0000313" key="8">
    <source>
        <dbReference type="EMBL" id="MBC5637106.1"/>
    </source>
</evidence>
<protein>
    <submittedName>
        <fullName evidence="8">Cytochrome c biogenesis protein ResB</fullName>
    </submittedName>
</protein>
<reference evidence="8" key="1">
    <citation type="submission" date="2020-08" db="EMBL/GenBank/DDBJ databases">
        <title>Genome public.</title>
        <authorList>
            <person name="Liu C."/>
            <person name="Sun Q."/>
        </authorList>
    </citation>
    <scope>NUCLEOTIDE SEQUENCE</scope>
    <source>
        <strain evidence="8">BX22</strain>
    </source>
</reference>
<comment type="caution">
    <text evidence="8">The sequence shown here is derived from an EMBL/GenBank/DDBJ whole genome shotgun (WGS) entry which is preliminary data.</text>
</comment>
<evidence type="ECO:0000313" key="9">
    <source>
        <dbReference type="Proteomes" id="UP000637359"/>
    </source>
</evidence>
<comment type="subcellular location">
    <subcellularLocation>
        <location evidence="1">Membrane</location>
        <topology evidence="1">Multi-pass membrane protein</topology>
    </subcellularLocation>
</comment>
<feature type="transmembrane region" description="Helical" evidence="6">
    <location>
        <begin position="502"/>
        <end position="522"/>
    </location>
</feature>
<evidence type="ECO:0000256" key="2">
    <source>
        <dbReference type="ARBA" id="ARBA00022692"/>
    </source>
</evidence>
<dbReference type="PANTHER" id="PTHR31566:SF0">
    <property type="entry name" value="CYTOCHROME C BIOGENESIS PROTEIN CCS1, CHLOROPLASTIC"/>
    <property type="match status" value="1"/>
</dbReference>
<evidence type="ECO:0000256" key="4">
    <source>
        <dbReference type="ARBA" id="ARBA00022989"/>
    </source>
</evidence>
<keyword evidence="4 6" id="KW-1133">Transmembrane helix</keyword>
<feature type="transmembrane region" description="Helical" evidence="6">
    <location>
        <begin position="223"/>
        <end position="245"/>
    </location>
</feature>
<dbReference type="EMBL" id="JACOOL010000006">
    <property type="protein sequence ID" value="MBC5637106.1"/>
    <property type="molecule type" value="Genomic_DNA"/>
</dbReference>
<evidence type="ECO:0000256" key="1">
    <source>
        <dbReference type="ARBA" id="ARBA00004141"/>
    </source>
</evidence>
<dbReference type="AlphaFoldDB" id="A0A923L638"/>
<proteinExistence type="predicted"/>
<keyword evidence="3" id="KW-0201">Cytochrome c-type biogenesis</keyword>
<evidence type="ECO:0000256" key="5">
    <source>
        <dbReference type="ARBA" id="ARBA00023136"/>
    </source>
</evidence>
<sequence>MNHIKCECGHVNPEGTVLCEACGKPVQANQHIDGNDKRKLLNMRYEGSARRSTTYNKTIIDKIWNFFSSVKVAVWLIVLALIASGIGTIFPLEQYIPADAVSRDPAVFYPETYGIFGQIYYQLGFHNLYSSWWYLILIALIGVSLVICSIDRFVPLYRALKRQRAKRHESFINRQRFYSQTETVSTEDVNIVKERLQKQHYRIKEEDGHIVAEKGRFSRWGPYVNHIGLIIILVAALLRTTPFFYLSDYMWVREGETVVIPGTNSEYYIENHEFVLDTYDENDERFKDALQQEGRIIPSNFQTNATVYHAEEAEVLGAEEELVKVDDYNITMNNPAKVGGYTLYQQGYQLNAFSKMTFKIYEMNDPDAEALGEFTIDLYHPQSHYELDNGFTVEVAEFYPDFELTSDGVKSETNETNNPAFVFNLYPPESEEAETSFIGDVIGAVEELGIDPKVVDLEPMGHVVGTFAPTVDPTGENQYRIIIDAIDFDRKSGISVKRDNTIPLFIIGALIFMIGVIQGMYWQHRRVWIHPKENGILLAAHTNKNWFGLKKDIEKAIDGTSIQMVDDQKED</sequence>
<dbReference type="InterPro" id="IPR023494">
    <property type="entry name" value="Cyt_c_bgen_Ccs1/CcsB/ResB"/>
</dbReference>
<evidence type="ECO:0000256" key="6">
    <source>
        <dbReference type="SAM" id="Phobius"/>
    </source>
</evidence>
<dbReference type="GO" id="GO:0017004">
    <property type="term" value="P:cytochrome complex assembly"/>
    <property type="evidence" value="ECO:0007669"/>
    <property type="project" value="UniProtKB-KW"/>
</dbReference>
<feature type="transmembrane region" description="Helical" evidence="6">
    <location>
        <begin position="72"/>
        <end position="92"/>
    </location>
</feature>
<gene>
    <name evidence="8" type="ORF">H8S33_09835</name>
</gene>
<feature type="transmembrane region" description="Helical" evidence="6">
    <location>
        <begin position="132"/>
        <end position="154"/>
    </location>
</feature>
<keyword evidence="2 6" id="KW-0812">Transmembrane</keyword>
<dbReference type="Proteomes" id="UP000637359">
    <property type="component" value="Unassembled WGS sequence"/>
</dbReference>